<keyword evidence="2" id="KW-0812">Transmembrane</keyword>
<dbReference type="EMBL" id="AOGT01000224">
    <property type="protein sequence ID" value="EMG50492.1"/>
    <property type="molecule type" value="Genomic_DNA"/>
</dbReference>
<proteinExistence type="predicted"/>
<feature type="compositionally biased region" description="Polar residues" evidence="1">
    <location>
        <begin position="120"/>
        <end position="133"/>
    </location>
</feature>
<protein>
    <submittedName>
        <fullName evidence="3">Uncharacterized protein</fullName>
    </submittedName>
</protein>
<dbReference type="Proteomes" id="UP000011777">
    <property type="component" value="Unassembled WGS sequence"/>
</dbReference>
<sequence length="165" mass="19006">MIVFKQSKSILNKVLPIDLSPERSEPQQSNSVSRRPTISIHDLKSTNHTNSRRLSHDMKPVQHELHFSSSDEDESSAPPSRRGSINKQKRKSSIRRSESVKHHKEKKEIKFEQKHHSSDKTTQTSPENKTISMPTKEDAFEELSKLEWILIGVIGALLLLIYFVR</sequence>
<dbReference type="HOGENOM" id="CLU_1610534_0_0_1"/>
<comment type="caution">
    <text evidence="3">The sequence shown here is derived from an EMBL/GenBank/DDBJ whole genome shotgun (WGS) entry which is preliminary data.</text>
</comment>
<accession>M3HSE0</accession>
<evidence type="ECO:0000256" key="1">
    <source>
        <dbReference type="SAM" id="MobiDB-lite"/>
    </source>
</evidence>
<keyword evidence="2" id="KW-0472">Membrane</keyword>
<feature type="region of interest" description="Disordered" evidence="1">
    <location>
        <begin position="13"/>
        <end position="133"/>
    </location>
</feature>
<feature type="compositionally biased region" description="Polar residues" evidence="1">
    <location>
        <begin position="26"/>
        <end position="36"/>
    </location>
</feature>
<name>M3HSE0_CANMX</name>
<feature type="compositionally biased region" description="Basic and acidic residues" evidence="1">
    <location>
        <begin position="54"/>
        <end position="66"/>
    </location>
</feature>
<keyword evidence="4" id="KW-1185">Reference proteome</keyword>
<feature type="compositionally biased region" description="Basic and acidic residues" evidence="1">
    <location>
        <begin position="95"/>
        <end position="119"/>
    </location>
</feature>
<reference evidence="3 4" key="1">
    <citation type="submission" date="2013-02" db="EMBL/GenBank/DDBJ databases">
        <title>Genome sequence of Candida maltosa Xu316, a potential industrial strain for xylitol and ethanol production.</title>
        <authorList>
            <person name="Yu J."/>
            <person name="Wang Q."/>
            <person name="Geng X."/>
            <person name="Bao W."/>
            <person name="He P."/>
            <person name="Cai J."/>
        </authorList>
    </citation>
    <scope>NUCLEOTIDE SEQUENCE [LARGE SCALE GENOMIC DNA]</scope>
    <source>
        <strain evidence="4">Xu316</strain>
    </source>
</reference>
<keyword evidence="2" id="KW-1133">Transmembrane helix</keyword>
<evidence type="ECO:0000313" key="3">
    <source>
        <dbReference type="EMBL" id="EMG50492.1"/>
    </source>
</evidence>
<evidence type="ECO:0000256" key="2">
    <source>
        <dbReference type="SAM" id="Phobius"/>
    </source>
</evidence>
<gene>
    <name evidence="3" type="ORF">G210_3536</name>
</gene>
<evidence type="ECO:0000313" key="4">
    <source>
        <dbReference type="Proteomes" id="UP000011777"/>
    </source>
</evidence>
<dbReference type="AlphaFoldDB" id="M3HSE0"/>
<organism evidence="3 4">
    <name type="scientific">Candida maltosa (strain Xu316)</name>
    <name type="common">Yeast</name>
    <dbReference type="NCBI Taxonomy" id="1245528"/>
    <lineage>
        <taxon>Eukaryota</taxon>
        <taxon>Fungi</taxon>
        <taxon>Dikarya</taxon>
        <taxon>Ascomycota</taxon>
        <taxon>Saccharomycotina</taxon>
        <taxon>Pichiomycetes</taxon>
        <taxon>Debaryomycetaceae</taxon>
        <taxon>Candida/Lodderomyces clade</taxon>
        <taxon>Candida</taxon>
    </lineage>
</organism>
<feature type="transmembrane region" description="Helical" evidence="2">
    <location>
        <begin position="146"/>
        <end position="164"/>
    </location>
</feature>
<dbReference type="OMA" id="PILNHDS"/>